<gene>
    <name evidence="2" type="ORF">MQE35_15310</name>
</gene>
<accession>A0A9E7CYY0</accession>
<dbReference type="PANTHER" id="PTHR41339:SF1">
    <property type="entry name" value="SECRETED PROTEIN"/>
    <property type="match status" value="1"/>
</dbReference>
<feature type="chain" id="PRO_5038550318" description="T9SS C-terminal target domain-containing protein" evidence="1">
    <location>
        <begin position="24"/>
        <end position="525"/>
    </location>
</feature>
<dbReference type="RefSeq" id="WP_255842366.1">
    <property type="nucleotide sequence ID" value="NZ_CP094358.1"/>
</dbReference>
<organism evidence="2 3">
    <name type="scientific">Abyssalbus ytuae</name>
    <dbReference type="NCBI Taxonomy" id="2926907"/>
    <lineage>
        <taxon>Bacteria</taxon>
        <taxon>Pseudomonadati</taxon>
        <taxon>Bacteroidota</taxon>
        <taxon>Flavobacteriia</taxon>
        <taxon>Flavobacteriales</taxon>
        <taxon>Flavobacteriaceae</taxon>
        <taxon>Abyssalbus</taxon>
    </lineage>
</organism>
<protein>
    <recommendedName>
        <fullName evidence="4">T9SS C-terminal target domain-containing protein</fullName>
    </recommendedName>
</protein>
<name>A0A9E7CYY0_9FLAO</name>
<evidence type="ECO:0000313" key="2">
    <source>
        <dbReference type="EMBL" id="UOB17095.1"/>
    </source>
</evidence>
<dbReference type="KEGG" id="fbm:MQE35_15310"/>
<evidence type="ECO:0000313" key="3">
    <source>
        <dbReference type="Proteomes" id="UP000831290"/>
    </source>
</evidence>
<reference evidence="2" key="1">
    <citation type="submission" date="2022-03" db="EMBL/GenBank/DDBJ databases">
        <title>Description of Abyssus ytuae gen. nov., sp. nov., a novel member of the family Flavobacteriaceae isolated from the sediment of Mariana Trench.</title>
        <authorList>
            <person name="Zhang J."/>
            <person name="Xu X."/>
        </authorList>
    </citation>
    <scope>NUCLEOTIDE SEQUENCE</scope>
    <source>
        <strain evidence="2">MT3330</strain>
    </source>
</reference>
<dbReference type="EMBL" id="CP094358">
    <property type="protein sequence ID" value="UOB17095.1"/>
    <property type="molecule type" value="Genomic_DNA"/>
</dbReference>
<dbReference type="PROSITE" id="PS51257">
    <property type="entry name" value="PROKAR_LIPOPROTEIN"/>
    <property type="match status" value="1"/>
</dbReference>
<evidence type="ECO:0000256" key="1">
    <source>
        <dbReference type="SAM" id="SignalP"/>
    </source>
</evidence>
<proteinExistence type="predicted"/>
<evidence type="ECO:0008006" key="4">
    <source>
        <dbReference type="Google" id="ProtNLM"/>
    </source>
</evidence>
<dbReference type="Proteomes" id="UP000831290">
    <property type="component" value="Chromosome"/>
</dbReference>
<feature type="signal peptide" evidence="1">
    <location>
        <begin position="1"/>
        <end position="23"/>
    </location>
</feature>
<keyword evidence="1" id="KW-0732">Signal</keyword>
<sequence>MKNLLKISAICMALFAFIFTACQKDEIASAENSSNALSGKEKVSEKSDVSIMAIIDLGLPGGPDTVDAEGNVFVNRDITLTAGNTYILHNYFRIQSGFSITIESGVHVEGARTGDSAGDLVASALVIERGAQIFAEGNVNEPIVFTSNKSSKFPGDWGGMVILGNAPVNIEADPTVPGTSNGVGAIEGLPTPNNTGLYGGNDPADNSGILRYVRIEYAGDIIGPANELNGLTLGGVGSGTTLEYIQVSFGLDDGYEFFGGTVNGKYLVANRNGDDDFDTDLGYSGKLQFGLSVRDQNGSWLADFPLNGNETNGDDDQNIPGNTNFTRAQLSNFTFIGPFVNNCSGVVNGNYSSGVYFRDDSDEDIFNSVIIGFPNGIRINDAGAANFNTTSSLVANMIDVRNTTIIVPPSAQSSPSRATLADNTGANFDSAFFTPALNNDIRTAIGCTGDNIVPGVNMAGVSGLNPNAWRGINNLQPDARPINNSGGLIGSASFTGLSGFDVVTYRGAFAPGVPSWLDGWTDWTF</sequence>
<dbReference type="AlphaFoldDB" id="A0A9E7CYY0"/>
<keyword evidence="3" id="KW-1185">Reference proteome</keyword>
<dbReference type="PANTHER" id="PTHR41339">
    <property type="entry name" value="LIPL48"/>
    <property type="match status" value="1"/>
</dbReference>